<accession>A0A0E9XN32</accession>
<reference evidence="2" key="1">
    <citation type="submission" date="2014-11" db="EMBL/GenBank/DDBJ databases">
        <authorList>
            <person name="Amaro Gonzalez C."/>
        </authorList>
    </citation>
    <scope>NUCLEOTIDE SEQUENCE</scope>
</reference>
<keyword evidence="1" id="KW-0812">Transmembrane</keyword>
<keyword evidence="1" id="KW-1133">Transmembrane helix</keyword>
<name>A0A0E9XN32_ANGAN</name>
<feature type="transmembrane region" description="Helical" evidence="1">
    <location>
        <begin position="30"/>
        <end position="47"/>
    </location>
</feature>
<evidence type="ECO:0000256" key="1">
    <source>
        <dbReference type="SAM" id="Phobius"/>
    </source>
</evidence>
<evidence type="ECO:0000313" key="2">
    <source>
        <dbReference type="EMBL" id="JAI03807.1"/>
    </source>
</evidence>
<dbReference type="EMBL" id="GBXM01004771">
    <property type="protein sequence ID" value="JAI03807.1"/>
    <property type="molecule type" value="Transcribed_RNA"/>
</dbReference>
<sequence length="60" mass="7173">MTANRTINAIGLLPFFMPSFNLHYQRSPQYSMIFILIIIVLIYYWAFNQSVFIVKLMRLI</sequence>
<reference evidence="2" key="2">
    <citation type="journal article" date="2015" name="Fish Shellfish Immunol.">
        <title>Early steps in the European eel (Anguilla anguilla)-Vibrio vulnificus interaction in the gills: Role of the RtxA13 toxin.</title>
        <authorList>
            <person name="Callol A."/>
            <person name="Pajuelo D."/>
            <person name="Ebbesson L."/>
            <person name="Teles M."/>
            <person name="MacKenzie S."/>
            <person name="Amaro C."/>
        </authorList>
    </citation>
    <scope>NUCLEOTIDE SEQUENCE</scope>
</reference>
<keyword evidence="1" id="KW-0472">Membrane</keyword>
<dbReference type="AlphaFoldDB" id="A0A0E9XN32"/>
<organism evidence="2">
    <name type="scientific">Anguilla anguilla</name>
    <name type="common">European freshwater eel</name>
    <name type="synonym">Muraena anguilla</name>
    <dbReference type="NCBI Taxonomy" id="7936"/>
    <lineage>
        <taxon>Eukaryota</taxon>
        <taxon>Metazoa</taxon>
        <taxon>Chordata</taxon>
        <taxon>Craniata</taxon>
        <taxon>Vertebrata</taxon>
        <taxon>Euteleostomi</taxon>
        <taxon>Actinopterygii</taxon>
        <taxon>Neopterygii</taxon>
        <taxon>Teleostei</taxon>
        <taxon>Anguilliformes</taxon>
        <taxon>Anguillidae</taxon>
        <taxon>Anguilla</taxon>
    </lineage>
</organism>
<proteinExistence type="predicted"/>
<protein>
    <submittedName>
        <fullName evidence="2">Uncharacterized protein</fullName>
    </submittedName>
</protein>